<evidence type="ECO:0000256" key="2">
    <source>
        <dbReference type="ARBA" id="ARBA00005898"/>
    </source>
</evidence>
<proteinExistence type="inferred from homology"/>
<dbReference type="GO" id="GO:0016881">
    <property type="term" value="F:acid-amino acid ligase activity"/>
    <property type="evidence" value="ECO:0007669"/>
    <property type="project" value="UniProtKB-UniRule"/>
</dbReference>
<comment type="cofactor">
    <cofactor evidence="8">
        <name>Mg(2+)</name>
        <dbReference type="ChEBI" id="CHEBI:18420"/>
    </cofactor>
</comment>
<dbReference type="GO" id="GO:0071555">
    <property type="term" value="P:cell wall organization"/>
    <property type="evidence" value="ECO:0007669"/>
    <property type="project" value="UniProtKB-KW"/>
</dbReference>
<dbReference type="PANTHER" id="PTHR23135">
    <property type="entry name" value="MUR LIGASE FAMILY MEMBER"/>
    <property type="match status" value="1"/>
</dbReference>
<dbReference type="SUPFAM" id="SSF53623">
    <property type="entry name" value="MurD-like peptide ligases, catalytic domain"/>
    <property type="match status" value="1"/>
</dbReference>
<dbReference type="InterPro" id="IPR004101">
    <property type="entry name" value="Mur_ligase_C"/>
</dbReference>
<comment type="function">
    <text evidence="8">Catalyzes the addition of an amino acid to the nucleotide precursor UDP-N-acetylmuramoyl-L-alanyl-D-glutamate (UMAG) in the biosynthesis of bacterial cell-wall peptidoglycan.</text>
</comment>
<comment type="pathway">
    <text evidence="1 8 9">Cell wall biogenesis; peptidoglycan biosynthesis.</text>
</comment>
<dbReference type="Pfam" id="PF02875">
    <property type="entry name" value="Mur_ligase_C"/>
    <property type="match status" value="1"/>
</dbReference>
<sequence length="513" mass="55857">MLLSSIVASLEHTLMQGDPQIEITGIAFDSREVKKGSLFVAITGFETDGHQYIDQAIERGAVAVIVEKKVEVRAGIPILMVQDAREALAKLSAVFYGNPTADMNLIGVTGTNGKTSITYLIQAILEQAGRSVGLIGTMGSQIKGDAVETRNTTPESLHLQQLFATMRESGVEDCVMEVSSHALHLKRTAYSRFNTGIFTNLTPDHLELHQSMENYFEAKAQLFEQTTEMNIINADDPYGLLLIKRLNDRNAPVLSYGIHPSCDIYATHIQCLENRSVFTAHTPAGEIAIQIHFPGMIYVYNALAAIAYGVSQGISLSTIQLGLHNLTGIRGRMETVYEDAANKVVVDFAHTEDGLEQVLTTIRSFASGRVILVFGVYGADGIHGERKRRAMGKVAGTYADISVVTSDNPKRQNPVRLIHEITRGVKQAGGSYHSFVDRKEAIHFALSQCLPGDIVLITGKGHETTQLLGSTLAPFNEKEIVNAFMTAKNLAGSAIIHSIHAAELDTLEIVRGK</sequence>
<feature type="binding site" evidence="8">
    <location>
        <position position="151"/>
    </location>
    <ligand>
        <name>UDP-N-acetyl-alpha-D-muramoyl-L-alanyl-D-glutamate</name>
        <dbReference type="ChEBI" id="CHEBI:83900"/>
    </ligand>
</feature>
<evidence type="ECO:0000256" key="3">
    <source>
        <dbReference type="ARBA" id="ARBA00022618"/>
    </source>
</evidence>
<evidence type="ECO:0000259" key="11">
    <source>
        <dbReference type="Pfam" id="PF02875"/>
    </source>
</evidence>
<keyword evidence="8" id="KW-0963">Cytoplasm</keyword>
<feature type="modified residue" description="N6-carboxylysine" evidence="8">
    <location>
        <position position="219"/>
    </location>
</feature>
<dbReference type="Gene3D" id="3.40.1390.10">
    <property type="entry name" value="MurE/MurF, N-terminal domain"/>
    <property type="match status" value="1"/>
</dbReference>
<dbReference type="InterPro" id="IPR036565">
    <property type="entry name" value="Mur-like_cat_sf"/>
</dbReference>
<dbReference type="InterPro" id="IPR000713">
    <property type="entry name" value="Mur_ligase_N"/>
</dbReference>
<dbReference type="GO" id="GO:0008360">
    <property type="term" value="P:regulation of cell shape"/>
    <property type="evidence" value="ECO:0007669"/>
    <property type="project" value="UniProtKB-KW"/>
</dbReference>
<keyword evidence="3 8" id="KW-0132">Cell division</keyword>
<dbReference type="SUPFAM" id="SSF63418">
    <property type="entry name" value="MurE/MurF N-terminal domain"/>
    <property type="match status" value="1"/>
</dbReference>
<feature type="binding site" evidence="8">
    <location>
        <position position="187"/>
    </location>
    <ligand>
        <name>UDP-N-acetyl-alpha-D-muramoyl-L-alanyl-D-glutamate</name>
        <dbReference type="ChEBI" id="CHEBI:83900"/>
    </ligand>
</feature>
<feature type="domain" description="Mur ligase central" evidence="12">
    <location>
        <begin position="108"/>
        <end position="307"/>
    </location>
</feature>
<dbReference type="Pfam" id="PF01225">
    <property type="entry name" value="Mur_ligase"/>
    <property type="match status" value="1"/>
</dbReference>
<comment type="similarity">
    <text evidence="2 8">Belongs to the MurCDEF family. MurE subfamily.</text>
</comment>
<feature type="binding site" evidence="8">
    <location>
        <begin position="110"/>
        <end position="116"/>
    </location>
    <ligand>
        <name>ATP</name>
        <dbReference type="ChEBI" id="CHEBI:30616"/>
    </ligand>
</feature>
<dbReference type="Gene3D" id="3.90.190.20">
    <property type="entry name" value="Mur ligase, C-terminal domain"/>
    <property type="match status" value="1"/>
</dbReference>
<keyword evidence="7 8" id="KW-0961">Cell wall biogenesis/degradation</keyword>
<evidence type="ECO:0000256" key="1">
    <source>
        <dbReference type="ARBA" id="ARBA00004752"/>
    </source>
</evidence>
<comment type="caution">
    <text evidence="13">The sequence shown here is derived from an EMBL/GenBank/DDBJ whole genome shotgun (WGS) entry which is preliminary data.</text>
</comment>
<evidence type="ECO:0000259" key="12">
    <source>
        <dbReference type="Pfam" id="PF08245"/>
    </source>
</evidence>
<keyword evidence="8 13" id="KW-0436">Ligase</keyword>
<dbReference type="EMBL" id="BMHY01000020">
    <property type="protein sequence ID" value="GGG88456.1"/>
    <property type="molecule type" value="Genomic_DNA"/>
</dbReference>
<dbReference type="RefSeq" id="WP_188892768.1">
    <property type="nucleotide sequence ID" value="NZ_BMHY01000020.1"/>
</dbReference>
<evidence type="ECO:0000259" key="10">
    <source>
        <dbReference type="Pfam" id="PF01225"/>
    </source>
</evidence>
<reference evidence="13 14" key="1">
    <citation type="journal article" date="2014" name="Int. J. Syst. Evol. Microbiol.">
        <title>Complete genome sequence of Corynebacterium casei LMG S-19264T (=DSM 44701T), isolated from a smear-ripened cheese.</title>
        <authorList>
            <consortium name="US DOE Joint Genome Institute (JGI-PGF)"/>
            <person name="Walter F."/>
            <person name="Albersmeier A."/>
            <person name="Kalinowski J."/>
            <person name="Ruckert C."/>
        </authorList>
    </citation>
    <scope>NUCLEOTIDE SEQUENCE [LARGE SCALE GENOMIC DNA]</scope>
    <source>
        <strain evidence="13 14">CGMCC 1.15286</strain>
    </source>
</reference>
<evidence type="ECO:0000256" key="5">
    <source>
        <dbReference type="ARBA" id="ARBA00022984"/>
    </source>
</evidence>
<protein>
    <recommendedName>
        <fullName evidence="8">UDP-N-acetylmuramyl-tripeptide synthetase</fullName>
        <ecNumber evidence="8">6.3.2.-</ecNumber>
    </recommendedName>
    <alternativeName>
        <fullName evidence="8">UDP-MurNAc-tripeptide synthetase</fullName>
    </alternativeName>
</protein>
<dbReference type="InterPro" id="IPR013221">
    <property type="entry name" value="Mur_ligase_cen"/>
</dbReference>
<comment type="subcellular location">
    <subcellularLocation>
        <location evidence="8 9">Cytoplasm</location>
    </subcellularLocation>
</comment>
<keyword evidence="14" id="KW-1185">Reference proteome</keyword>
<dbReference type="Pfam" id="PF08245">
    <property type="entry name" value="Mur_ligase_M"/>
    <property type="match status" value="1"/>
</dbReference>
<feature type="domain" description="Mur ligase C-terminal" evidence="11">
    <location>
        <begin position="331"/>
        <end position="461"/>
    </location>
</feature>
<dbReference type="InterPro" id="IPR005761">
    <property type="entry name" value="UDP-N-AcMur-Glu-dNH2Pim_ligase"/>
</dbReference>
<keyword evidence="6 8" id="KW-0131">Cell cycle</keyword>
<dbReference type="GO" id="GO:0000287">
    <property type="term" value="F:magnesium ion binding"/>
    <property type="evidence" value="ECO:0007669"/>
    <property type="project" value="UniProtKB-UniRule"/>
</dbReference>
<accession>A0A917HT91</accession>
<feature type="binding site" evidence="8">
    <location>
        <position position="30"/>
    </location>
    <ligand>
        <name>UDP-N-acetyl-alpha-D-muramoyl-L-alanyl-D-glutamate</name>
        <dbReference type="ChEBI" id="CHEBI:83900"/>
    </ligand>
</feature>
<dbReference type="EC" id="6.3.2.-" evidence="8"/>
<dbReference type="NCBIfam" id="TIGR01085">
    <property type="entry name" value="murE"/>
    <property type="match status" value="1"/>
</dbReference>
<keyword evidence="8" id="KW-0460">Magnesium</keyword>
<feature type="binding site" evidence="8">
    <location>
        <begin position="152"/>
        <end position="153"/>
    </location>
    <ligand>
        <name>UDP-N-acetyl-alpha-D-muramoyl-L-alanyl-D-glutamate</name>
        <dbReference type="ChEBI" id="CHEBI:83900"/>
    </ligand>
</feature>
<name>A0A917HT91_9BACL</name>
<dbReference type="NCBIfam" id="NF001126">
    <property type="entry name" value="PRK00139.1-4"/>
    <property type="match status" value="1"/>
</dbReference>
<keyword evidence="5 8" id="KW-0573">Peptidoglycan synthesis</keyword>
<dbReference type="Gene3D" id="3.40.1190.10">
    <property type="entry name" value="Mur-like, catalytic domain"/>
    <property type="match status" value="1"/>
</dbReference>
<feature type="binding site" evidence="8">
    <location>
        <position position="179"/>
    </location>
    <ligand>
        <name>UDP-N-acetyl-alpha-D-muramoyl-L-alanyl-D-glutamate</name>
        <dbReference type="ChEBI" id="CHEBI:83900"/>
    </ligand>
</feature>
<dbReference type="InterPro" id="IPR035911">
    <property type="entry name" value="MurE/MurF_N"/>
</dbReference>
<dbReference type="GO" id="GO:0005737">
    <property type="term" value="C:cytoplasm"/>
    <property type="evidence" value="ECO:0007669"/>
    <property type="project" value="UniProtKB-SubCell"/>
</dbReference>
<dbReference type="InterPro" id="IPR036615">
    <property type="entry name" value="Mur_ligase_C_dom_sf"/>
</dbReference>
<keyword evidence="8" id="KW-0547">Nucleotide-binding</keyword>
<comment type="PTM">
    <text evidence="8">Carboxylation is probably crucial for Mg(2+) binding and, consequently, for the gamma-phosphate positioning of ATP.</text>
</comment>
<dbReference type="AlphaFoldDB" id="A0A917HT91"/>
<keyword evidence="4 8" id="KW-0133">Cell shape</keyword>
<dbReference type="GO" id="GO:0009252">
    <property type="term" value="P:peptidoglycan biosynthetic process"/>
    <property type="evidence" value="ECO:0007669"/>
    <property type="project" value="UniProtKB-UniRule"/>
</dbReference>
<evidence type="ECO:0000256" key="9">
    <source>
        <dbReference type="RuleBase" id="RU004135"/>
    </source>
</evidence>
<feature type="domain" description="Mur ligase N-terminal catalytic" evidence="10">
    <location>
        <begin position="22"/>
        <end position="96"/>
    </location>
</feature>
<dbReference type="GO" id="GO:0005524">
    <property type="term" value="F:ATP binding"/>
    <property type="evidence" value="ECO:0007669"/>
    <property type="project" value="UniProtKB-UniRule"/>
</dbReference>
<evidence type="ECO:0000256" key="8">
    <source>
        <dbReference type="HAMAP-Rule" id="MF_00208"/>
    </source>
</evidence>
<evidence type="ECO:0000313" key="13">
    <source>
        <dbReference type="EMBL" id="GGG88456.1"/>
    </source>
</evidence>
<gene>
    <name evidence="8 13" type="primary">murE</name>
    <name evidence="13" type="ORF">GCM10010918_53730</name>
</gene>
<dbReference type="SUPFAM" id="SSF53244">
    <property type="entry name" value="MurD-like peptide ligases, peptide-binding domain"/>
    <property type="match status" value="1"/>
</dbReference>
<organism evidence="13 14">
    <name type="scientific">Paenibacillus radicis</name>
    <name type="common">ex Gao et al. 2016</name>
    <dbReference type="NCBI Taxonomy" id="1737354"/>
    <lineage>
        <taxon>Bacteria</taxon>
        <taxon>Bacillati</taxon>
        <taxon>Bacillota</taxon>
        <taxon>Bacilli</taxon>
        <taxon>Bacillales</taxon>
        <taxon>Paenibacillaceae</taxon>
        <taxon>Paenibacillus</taxon>
    </lineage>
</organism>
<dbReference type="HAMAP" id="MF_00208">
    <property type="entry name" value="MurE"/>
    <property type="match status" value="1"/>
</dbReference>
<dbReference type="GO" id="GO:0051301">
    <property type="term" value="P:cell division"/>
    <property type="evidence" value="ECO:0007669"/>
    <property type="project" value="UniProtKB-KW"/>
</dbReference>
<evidence type="ECO:0000256" key="6">
    <source>
        <dbReference type="ARBA" id="ARBA00023306"/>
    </source>
</evidence>
<evidence type="ECO:0000313" key="14">
    <source>
        <dbReference type="Proteomes" id="UP000600247"/>
    </source>
</evidence>
<evidence type="ECO:0000256" key="7">
    <source>
        <dbReference type="ARBA" id="ARBA00023316"/>
    </source>
</evidence>
<dbReference type="Proteomes" id="UP000600247">
    <property type="component" value="Unassembled WGS sequence"/>
</dbReference>
<comment type="caution">
    <text evidence="8">Lacks conserved residue(s) required for the propagation of feature annotation.</text>
</comment>
<evidence type="ECO:0000256" key="4">
    <source>
        <dbReference type="ARBA" id="ARBA00022960"/>
    </source>
</evidence>
<keyword evidence="8" id="KW-0067">ATP-binding</keyword>
<dbReference type="PANTHER" id="PTHR23135:SF4">
    <property type="entry name" value="UDP-N-ACETYLMURAMOYL-L-ALANYL-D-GLUTAMATE--2,6-DIAMINOPIMELATE LIGASE MURE HOMOLOG, CHLOROPLASTIC"/>
    <property type="match status" value="1"/>
</dbReference>